<reference evidence="2" key="2">
    <citation type="submission" date="2020-11" db="EMBL/GenBank/DDBJ databases">
        <authorList>
            <person name="McCartney M.A."/>
            <person name="Auch B."/>
            <person name="Kono T."/>
            <person name="Mallez S."/>
            <person name="Becker A."/>
            <person name="Gohl D.M."/>
            <person name="Silverstein K.A.T."/>
            <person name="Koren S."/>
            <person name="Bechman K.B."/>
            <person name="Herman A."/>
            <person name="Abrahante J.E."/>
            <person name="Garbe J."/>
        </authorList>
    </citation>
    <scope>NUCLEOTIDE SEQUENCE</scope>
    <source>
        <strain evidence="2">Duluth1</strain>
        <tissue evidence="2">Whole animal</tissue>
    </source>
</reference>
<organism evidence="2 3">
    <name type="scientific">Dreissena polymorpha</name>
    <name type="common">Zebra mussel</name>
    <name type="synonym">Mytilus polymorpha</name>
    <dbReference type="NCBI Taxonomy" id="45954"/>
    <lineage>
        <taxon>Eukaryota</taxon>
        <taxon>Metazoa</taxon>
        <taxon>Spiralia</taxon>
        <taxon>Lophotrochozoa</taxon>
        <taxon>Mollusca</taxon>
        <taxon>Bivalvia</taxon>
        <taxon>Autobranchia</taxon>
        <taxon>Heteroconchia</taxon>
        <taxon>Euheterodonta</taxon>
        <taxon>Imparidentia</taxon>
        <taxon>Neoheterodontei</taxon>
        <taxon>Myida</taxon>
        <taxon>Dreissenoidea</taxon>
        <taxon>Dreissenidae</taxon>
        <taxon>Dreissena</taxon>
    </lineage>
</organism>
<name>A0A9D4CBJ4_DREPO</name>
<evidence type="ECO:0000313" key="3">
    <source>
        <dbReference type="Proteomes" id="UP000828390"/>
    </source>
</evidence>
<keyword evidence="3" id="KW-1185">Reference proteome</keyword>
<dbReference type="EMBL" id="JAIWYP010000013">
    <property type="protein sequence ID" value="KAH3721088.1"/>
    <property type="molecule type" value="Genomic_DNA"/>
</dbReference>
<gene>
    <name evidence="2" type="ORF">DPMN_064003</name>
</gene>
<evidence type="ECO:0000313" key="2">
    <source>
        <dbReference type="EMBL" id="KAH3721088.1"/>
    </source>
</evidence>
<dbReference type="SUPFAM" id="SSF53335">
    <property type="entry name" value="S-adenosyl-L-methionine-dependent methyltransferases"/>
    <property type="match status" value="1"/>
</dbReference>
<dbReference type="Gene3D" id="3.40.50.150">
    <property type="entry name" value="Vaccinia Virus protein VP39"/>
    <property type="match status" value="1"/>
</dbReference>
<dbReference type="InterPro" id="IPR029063">
    <property type="entry name" value="SAM-dependent_MTases_sf"/>
</dbReference>
<dbReference type="InterPro" id="IPR052514">
    <property type="entry name" value="SAM-dependent_MTase"/>
</dbReference>
<dbReference type="NCBIfam" id="TIGR01444">
    <property type="entry name" value="fkbM_fam"/>
    <property type="match status" value="1"/>
</dbReference>
<dbReference type="InterPro" id="IPR006342">
    <property type="entry name" value="FkbM_mtfrase"/>
</dbReference>
<proteinExistence type="predicted"/>
<evidence type="ECO:0000259" key="1">
    <source>
        <dbReference type="Pfam" id="PF05050"/>
    </source>
</evidence>
<protein>
    <recommendedName>
        <fullName evidence="1">Methyltransferase FkbM domain-containing protein</fullName>
    </recommendedName>
</protein>
<sequence length="267" mass="30299">MPMPYTLANTEVEPIKLCVDLKVPGSKVTPICIYDPKHVDIYVSGELANTGIWEGHLIKVVHEILIHNPAMEFMDIGCNVGVYTIAVSHWGRRVVAIDANRRNLELLLTSLEMGKLTQNVTLLWNALSDKAETMSLRLDLAVADKNIGGSHVDGNNSTMVNNIVYAVMLDDLVGYFAKQPLFIKIDIEASEWKALMGGKHFFKSVDIKYMLMEWMHYKTHYLHEGDLIVNFLTDRSFKPFDPQNRTIALETKDSHTSWPVDVLWIKN</sequence>
<dbReference type="Pfam" id="PF05050">
    <property type="entry name" value="Methyltransf_21"/>
    <property type="match status" value="1"/>
</dbReference>
<comment type="caution">
    <text evidence="2">The sequence shown here is derived from an EMBL/GenBank/DDBJ whole genome shotgun (WGS) entry which is preliminary data.</text>
</comment>
<dbReference type="PANTHER" id="PTHR34203">
    <property type="entry name" value="METHYLTRANSFERASE, FKBM FAMILY PROTEIN"/>
    <property type="match status" value="1"/>
</dbReference>
<dbReference type="AlphaFoldDB" id="A0A9D4CBJ4"/>
<dbReference type="Proteomes" id="UP000828390">
    <property type="component" value="Unassembled WGS sequence"/>
</dbReference>
<reference evidence="2" key="1">
    <citation type="journal article" date="2019" name="bioRxiv">
        <title>The Genome of the Zebra Mussel, Dreissena polymorpha: A Resource for Invasive Species Research.</title>
        <authorList>
            <person name="McCartney M.A."/>
            <person name="Auch B."/>
            <person name="Kono T."/>
            <person name="Mallez S."/>
            <person name="Zhang Y."/>
            <person name="Obille A."/>
            <person name="Becker A."/>
            <person name="Abrahante J.E."/>
            <person name="Garbe J."/>
            <person name="Badalamenti J.P."/>
            <person name="Herman A."/>
            <person name="Mangelson H."/>
            <person name="Liachko I."/>
            <person name="Sullivan S."/>
            <person name="Sone E.D."/>
            <person name="Koren S."/>
            <person name="Silverstein K.A.T."/>
            <person name="Beckman K.B."/>
            <person name="Gohl D.M."/>
        </authorList>
    </citation>
    <scope>NUCLEOTIDE SEQUENCE</scope>
    <source>
        <strain evidence="2">Duluth1</strain>
        <tissue evidence="2">Whole animal</tissue>
    </source>
</reference>
<accession>A0A9D4CBJ4</accession>
<feature type="domain" description="Methyltransferase FkbM" evidence="1">
    <location>
        <begin position="75"/>
        <end position="237"/>
    </location>
</feature>
<dbReference type="PANTHER" id="PTHR34203:SF15">
    <property type="entry name" value="SLL1173 PROTEIN"/>
    <property type="match status" value="1"/>
</dbReference>